<feature type="region of interest" description="Disordered" evidence="7">
    <location>
        <begin position="195"/>
        <end position="230"/>
    </location>
</feature>
<dbReference type="GO" id="GO:0005634">
    <property type="term" value="C:nucleus"/>
    <property type="evidence" value="ECO:0007669"/>
    <property type="project" value="TreeGrafter"/>
</dbReference>
<dbReference type="InterPro" id="IPR007219">
    <property type="entry name" value="XnlR_reg_dom"/>
</dbReference>
<dbReference type="GO" id="GO:0008270">
    <property type="term" value="F:zinc ion binding"/>
    <property type="evidence" value="ECO:0007669"/>
    <property type="project" value="InterPro"/>
</dbReference>
<dbReference type="AlphaFoldDB" id="A0AAN6SZ49"/>
<evidence type="ECO:0000259" key="8">
    <source>
        <dbReference type="PROSITE" id="PS50048"/>
    </source>
</evidence>
<dbReference type="GO" id="GO:0000978">
    <property type="term" value="F:RNA polymerase II cis-regulatory region sequence-specific DNA binding"/>
    <property type="evidence" value="ECO:0007669"/>
    <property type="project" value="TreeGrafter"/>
</dbReference>
<dbReference type="GO" id="GO:0006351">
    <property type="term" value="P:DNA-templated transcription"/>
    <property type="evidence" value="ECO:0007669"/>
    <property type="project" value="InterPro"/>
</dbReference>
<sequence length="870" mass="94207">MEVDMTVAEAPALPSAPSPLQSTPPASAGSPGTTKAGEPRRRNRPALSCIQCRTRKIRCDRNEPCASCMKSKIVNCTYEEARRPKPRLWRLSPAPGGSASYPERSSPSSTDERASVGSAFTFRDIALPAPPPTSNPSGRGSSAAPPGKTAEPLSAVSPRSALPSHKSDSTHGTIGPFANTAALSDRVRQLEQQLADALRRPDYSSPSSRSAHGTLSPDHAPLPRPCGPSSMTNGDKLFPLLVSVAERVETDRTCDAYFALQKCRDMGRAISSTRTSTSTPLQFGTAIPPEETSSRLFDAYSRTFETVYRILHRPTFGQAYQKYWENPAAADSTFVVLFQLCMAIGTCFQDDAAALRRSAAQWIHEAHVWLVSAENSLVSVAGMQVMCLLHLARETCGIGGHLCWIGAGSLLRTAMQLGLHRDPDDQPGMSVFDAEVRRRLWASILEIVLQSSLDSGAPPLLALSDFDTRPPSNYDDEQLAENAQFPSIPRPPNAFTQTTVQIALLRSFPVRLAIAHYVNHFRSSATFEETLKWNTELTNACRALSATFQPFYDPAGILPKRLSLFQLRLAEHMVHRFFLALNYPWLWSAHKNPTYYFARKMCVETSLKLYRAIATGSPAGDSGTASQSDDFTRLATCGYGAFRSVPTLAVSTIGLELLWQVQEDRSFRQSMSIDHHHHHHHHHHHPMMMMDHRSSSSAAAGAASGSEPDVNNSSVVVGMGIGSGAAPRQELLEAVKYSIGWTERRIRCGETNVKGYLLFSALLCQAQALQRGVSDAEVERAVLGTVGEDLERCLFWLKDAAAGGRNPSFAAAAAVGGGAVNGGGGGAAALDERADSAGRGSGPPDARETSRTRGFSSIFNIHDADFFIGT</sequence>
<evidence type="ECO:0000256" key="2">
    <source>
        <dbReference type="ARBA" id="ARBA00022833"/>
    </source>
</evidence>
<keyword evidence="4" id="KW-0238">DNA-binding</keyword>
<keyword evidence="2" id="KW-0862">Zinc</keyword>
<feature type="region of interest" description="Disordered" evidence="7">
    <location>
        <begin position="87"/>
        <end position="177"/>
    </location>
</feature>
<gene>
    <name evidence="9" type="ORF">N658DRAFT_432628</name>
</gene>
<feature type="region of interest" description="Disordered" evidence="7">
    <location>
        <begin position="1"/>
        <end position="46"/>
    </location>
</feature>
<comment type="caution">
    <text evidence="9">The sequence shown here is derived from an EMBL/GenBank/DDBJ whole genome shotgun (WGS) entry which is preliminary data.</text>
</comment>
<feature type="region of interest" description="Disordered" evidence="7">
    <location>
        <begin position="830"/>
        <end position="852"/>
    </location>
</feature>
<evidence type="ECO:0000256" key="7">
    <source>
        <dbReference type="SAM" id="MobiDB-lite"/>
    </source>
</evidence>
<dbReference type="GO" id="GO:0001228">
    <property type="term" value="F:DNA-binding transcription activator activity, RNA polymerase II-specific"/>
    <property type="evidence" value="ECO:0007669"/>
    <property type="project" value="TreeGrafter"/>
</dbReference>
<keyword evidence="6" id="KW-0539">Nucleus</keyword>
<dbReference type="Pfam" id="PF04082">
    <property type="entry name" value="Fungal_trans"/>
    <property type="match status" value="1"/>
</dbReference>
<dbReference type="PANTHER" id="PTHR31944">
    <property type="entry name" value="HEME-RESPONSIVE ZINC FINGER TRANSCRIPTION FACTOR HAP1"/>
    <property type="match status" value="1"/>
</dbReference>
<evidence type="ECO:0000256" key="5">
    <source>
        <dbReference type="ARBA" id="ARBA00023163"/>
    </source>
</evidence>
<reference evidence="9" key="2">
    <citation type="submission" date="2023-05" db="EMBL/GenBank/DDBJ databases">
        <authorList>
            <consortium name="Lawrence Berkeley National Laboratory"/>
            <person name="Steindorff A."/>
            <person name="Hensen N."/>
            <person name="Bonometti L."/>
            <person name="Westerberg I."/>
            <person name="Brannstrom I.O."/>
            <person name="Guillou S."/>
            <person name="Cros-Aarteil S."/>
            <person name="Calhoun S."/>
            <person name="Haridas S."/>
            <person name="Kuo A."/>
            <person name="Mondo S."/>
            <person name="Pangilinan J."/>
            <person name="Riley R."/>
            <person name="Labutti K."/>
            <person name="Andreopoulos B."/>
            <person name="Lipzen A."/>
            <person name="Chen C."/>
            <person name="Yanf M."/>
            <person name="Daum C."/>
            <person name="Ng V."/>
            <person name="Clum A."/>
            <person name="Ohm R."/>
            <person name="Martin F."/>
            <person name="Silar P."/>
            <person name="Natvig D."/>
            <person name="Lalanne C."/>
            <person name="Gautier V."/>
            <person name="Ament-Velasquez S.L."/>
            <person name="Kruys A."/>
            <person name="Hutchinson M.I."/>
            <person name="Powell A.J."/>
            <person name="Barry K."/>
            <person name="Miller A.N."/>
            <person name="Grigoriev I.V."/>
            <person name="Debuchy R."/>
            <person name="Gladieux P."/>
            <person name="Thoren M.H."/>
            <person name="Johannesson H."/>
        </authorList>
    </citation>
    <scope>NUCLEOTIDE SEQUENCE</scope>
    <source>
        <strain evidence="9">CBS 757.83</strain>
    </source>
</reference>
<organism evidence="9 10">
    <name type="scientific">Parathielavia hyrcaniae</name>
    <dbReference type="NCBI Taxonomy" id="113614"/>
    <lineage>
        <taxon>Eukaryota</taxon>
        <taxon>Fungi</taxon>
        <taxon>Dikarya</taxon>
        <taxon>Ascomycota</taxon>
        <taxon>Pezizomycotina</taxon>
        <taxon>Sordariomycetes</taxon>
        <taxon>Sordariomycetidae</taxon>
        <taxon>Sordariales</taxon>
        <taxon>Chaetomiaceae</taxon>
        <taxon>Parathielavia</taxon>
    </lineage>
</organism>
<dbReference type="Pfam" id="PF00172">
    <property type="entry name" value="Zn_clus"/>
    <property type="match status" value="1"/>
</dbReference>
<keyword evidence="5" id="KW-0804">Transcription</keyword>
<protein>
    <recommendedName>
        <fullName evidence="8">Zn(2)-C6 fungal-type domain-containing protein</fullName>
    </recommendedName>
</protein>
<dbReference type="InterPro" id="IPR036864">
    <property type="entry name" value="Zn2-C6_fun-type_DNA-bd_sf"/>
</dbReference>
<dbReference type="SMART" id="SM00906">
    <property type="entry name" value="Fungal_trans"/>
    <property type="match status" value="1"/>
</dbReference>
<dbReference type="CDD" id="cd12148">
    <property type="entry name" value="fungal_TF_MHR"/>
    <property type="match status" value="1"/>
</dbReference>
<dbReference type="SMART" id="SM00066">
    <property type="entry name" value="GAL4"/>
    <property type="match status" value="1"/>
</dbReference>
<keyword evidence="10" id="KW-1185">Reference proteome</keyword>
<accession>A0AAN6SZ49</accession>
<evidence type="ECO:0000256" key="4">
    <source>
        <dbReference type="ARBA" id="ARBA00023125"/>
    </source>
</evidence>
<dbReference type="PROSITE" id="PS00463">
    <property type="entry name" value="ZN2_CY6_FUNGAL_1"/>
    <property type="match status" value="1"/>
</dbReference>
<evidence type="ECO:0000256" key="6">
    <source>
        <dbReference type="ARBA" id="ARBA00023242"/>
    </source>
</evidence>
<dbReference type="PROSITE" id="PS50048">
    <property type="entry name" value="ZN2_CY6_FUNGAL_2"/>
    <property type="match status" value="1"/>
</dbReference>
<evidence type="ECO:0000313" key="10">
    <source>
        <dbReference type="Proteomes" id="UP001305647"/>
    </source>
</evidence>
<evidence type="ECO:0000256" key="3">
    <source>
        <dbReference type="ARBA" id="ARBA00023015"/>
    </source>
</evidence>
<dbReference type="InterPro" id="IPR001138">
    <property type="entry name" value="Zn2Cys6_DnaBD"/>
</dbReference>
<evidence type="ECO:0000256" key="1">
    <source>
        <dbReference type="ARBA" id="ARBA00022723"/>
    </source>
</evidence>
<dbReference type="PANTHER" id="PTHR31944:SF131">
    <property type="entry name" value="HEME-RESPONSIVE ZINC FINGER TRANSCRIPTION FACTOR HAP1"/>
    <property type="match status" value="1"/>
</dbReference>
<name>A0AAN6SZ49_9PEZI</name>
<evidence type="ECO:0000313" key="9">
    <source>
        <dbReference type="EMBL" id="KAK4098129.1"/>
    </source>
</evidence>
<dbReference type="InterPro" id="IPR051430">
    <property type="entry name" value="Fungal_TF_Env_Response"/>
</dbReference>
<dbReference type="SUPFAM" id="SSF57701">
    <property type="entry name" value="Zn2/Cys6 DNA-binding domain"/>
    <property type="match status" value="1"/>
</dbReference>
<dbReference type="CDD" id="cd00067">
    <property type="entry name" value="GAL4"/>
    <property type="match status" value="1"/>
</dbReference>
<feature type="domain" description="Zn(2)-C6 fungal-type" evidence="8">
    <location>
        <begin position="48"/>
        <end position="78"/>
    </location>
</feature>
<dbReference type="Gene3D" id="4.10.240.10">
    <property type="entry name" value="Zn(2)-C6 fungal-type DNA-binding domain"/>
    <property type="match status" value="1"/>
</dbReference>
<feature type="compositionally biased region" description="Low complexity" evidence="7">
    <location>
        <begin position="98"/>
        <end position="109"/>
    </location>
</feature>
<feature type="compositionally biased region" description="Low complexity" evidence="7">
    <location>
        <begin position="8"/>
        <end position="28"/>
    </location>
</feature>
<proteinExistence type="predicted"/>
<keyword evidence="1" id="KW-0479">Metal-binding</keyword>
<dbReference type="EMBL" id="MU863662">
    <property type="protein sequence ID" value="KAK4098129.1"/>
    <property type="molecule type" value="Genomic_DNA"/>
</dbReference>
<reference evidence="9" key="1">
    <citation type="journal article" date="2023" name="Mol. Phylogenet. Evol.">
        <title>Genome-scale phylogeny and comparative genomics of the fungal order Sordariales.</title>
        <authorList>
            <person name="Hensen N."/>
            <person name="Bonometti L."/>
            <person name="Westerberg I."/>
            <person name="Brannstrom I.O."/>
            <person name="Guillou S."/>
            <person name="Cros-Aarteil S."/>
            <person name="Calhoun S."/>
            <person name="Haridas S."/>
            <person name="Kuo A."/>
            <person name="Mondo S."/>
            <person name="Pangilinan J."/>
            <person name="Riley R."/>
            <person name="LaButti K."/>
            <person name="Andreopoulos B."/>
            <person name="Lipzen A."/>
            <person name="Chen C."/>
            <person name="Yan M."/>
            <person name="Daum C."/>
            <person name="Ng V."/>
            <person name="Clum A."/>
            <person name="Steindorff A."/>
            <person name="Ohm R.A."/>
            <person name="Martin F."/>
            <person name="Silar P."/>
            <person name="Natvig D.O."/>
            <person name="Lalanne C."/>
            <person name="Gautier V."/>
            <person name="Ament-Velasquez S.L."/>
            <person name="Kruys A."/>
            <person name="Hutchinson M.I."/>
            <person name="Powell A.J."/>
            <person name="Barry K."/>
            <person name="Miller A.N."/>
            <person name="Grigoriev I.V."/>
            <person name="Debuchy R."/>
            <person name="Gladieux P."/>
            <person name="Hiltunen Thoren M."/>
            <person name="Johannesson H."/>
        </authorList>
    </citation>
    <scope>NUCLEOTIDE SEQUENCE</scope>
    <source>
        <strain evidence="9">CBS 757.83</strain>
    </source>
</reference>
<dbReference type="Proteomes" id="UP001305647">
    <property type="component" value="Unassembled WGS sequence"/>
</dbReference>
<keyword evidence="3" id="KW-0805">Transcription regulation</keyword>